<gene>
    <name evidence="2" type="ORF">ALQ65_200286</name>
</gene>
<organism evidence="2 3">
    <name type="scientific">Pseudomonas syringae pv. coriandricola</name>
    <dbReference type="NCBI Taxonomy" id="264453"/>
    <lineage>
        <taxon>Bacteria</taxon>
        <taxon>Pseudomonadati</taxon>
        <taxon>Pseudomonadota</taxon>
        <taxon>Gammaproteobacteria</taxon>
        <taxon>Pseudomonadales</taxon>
        <taxon>Pseudomonadaceae</taxon>
        <taxon>Pseudomonas</taxon>
    </lineage>
</organism>
<evidence type="ECO:0000313" key="2">
    <source>
        <dbReference type="EMBL" id="RMN07714.1"/>
    </source>
</evidence>
<protein>
    <recommendedName>
        <fullName evidence="1">Immunity protein 40 domain-containing protein</fullName>
    </recommendedName>
</protein>
<dbReference type="Proteomes" id="UP000271468">
    <property type="component" value="Unassembled WGS sequence"/>
</dbReference>
<feature type="domain" description="Immunity protein 40" evidence="1">
    <location>
        <begin position="18"/>
        <end position="101"/>
    </location>
</feature>
<dbReference type="Pfam" id="PF15569">
    <property type="entry name" value="Imm40"/>
    <property type="match status" value="1"/>
</dbReference>
<proteinExistence type="predicted"/>
<dbReference type="AlphaFoldDB" id="A0A0P9LGU2"/>
<comment type="caution">
    <text evidence="2">The sequence shown here is derived from an EMBL/GenBank/DDBJ whole genome shotgun (WGS) entry which is preliminary data.</text>
</comment>
<dbReference type="InterPro" id="IPR029080">
    <property type="entry name" value="Imm40"/>
</dbReference>
<reference evidence="2 3" key="1">
    <citation type="submission" date="2018-08" db="EMBL/GenBank/DDBJ databases">
        <title>Recombination of ecologically and evolutionarily significant loci maintains genetic cohesion in the Pseudomonas syringae species complex.</title>
        <authorList>
            <person name="Dillon M."/>
            <person name="Thakur S."/>
            <person name="Almeida R.N.D."/>
            <person name="Weir B.S."/>
            <person name="Guttman D.S."/>
        </authorList>
    </citation>
    <scope>NUCLEOTIDE SEQUENCE [LARGE SCALE GENOMIC DNA]</scope>
    <source>
        <strain evidence="2 3">ICMP 12341</strain>
    </source>
</reference>
<sequence>MSIIWSEQIDPILSQGKSLNHLGVRNWALGHDEALLAIHELEALGIAILGGDVYKLVSDKFEHTYDSWHCDQEVDECDSIFLKRSSDKARSYILNYPTDEGLFILVPKI</sequence>
<evidence type="ECO:0000313" key="3">
    <source>
        <dbReference type="Proteomes" id="UP000271468"/>
    </source>
</evidence>
<dbReference type="EMBL" id="RBOV01000357">
    <property type="protein sequence ID" value="RMN07714.1"/>
    <property type="molecule type" value="Genomic_DNA"/>
</dbReference>
<name>A0A0P9LGU2_9PSED</name>
<accession>A0A0P9LGU2</accession>
<evidence type="ECO:0000259" key="1">
    <source>
        <dbReference type="Pfam" id="PF15569"/>
    </source>
</evidence>
<dbReference type="RefSeq" id="WP_054087894.1">
    <property type="nucleotide sequence ID" value="NZ_LJPZ01000316.1"/>
</dbReference>